<comment type="caution">
    <text evidence="1">The sequence shown here is derived from an EMBL/GenBank/DDBJ whole genome shotgun (WGS) entry which is preliminary data.</text>
</comment>
<gene>
    <name evidence="1" type="ORF">ATL45_5475</name>
</gene>
<dbReference type="InterPro" id="IPR042099">
    <property type="entry name" value="ANL_N_sf"/>
</dbReference>
<dbReference type="SUPFAM" id="SSF56801">
    <property type="entry name" value="Acetyl-CoA synthetase-like"/>
    <property type="match status" value="1"/>
</dbReference>
<protein>
    <submittedName>
        <fullName evidence="1">Phenylacetate-coenzyme A ligase PaaK-like adenylate-forming protein</fullName>
    </submittedName>
</protein>
<dbReference type="InterPro" id="IPR053158">
    <property type="entry name" value="CapK_Type1_Caps_Biosynth"/>
</dbReference>
<accession>A0ABX9TJ49</accession>
<dbReference type="EMBL" id="RBXX01000002">
    <property type="protein sequence ID" value="RKT87087.1"/>
    <property type="molecule type" value="Genomic_DNA"/>
</dbReference>
<dbReference type="Gene3D" id="3.40.50.12780">
    <property type="entry name" value="N-terminal domain of ligase-like"/>
    <property type="match status" value="1"/>
</dbReference>
<evidence type="ECO:0000313" key="2">
    <source>
        <dbReference type="Proteomes" id="UP000270697"/>
    </source>
</evidence>
<name>A0ABX9TJ49_9PSEU</name>
<organism evidence="1 2">
    <name type="scientific">Saccharopolyspora antimicrobica</name>
    <dbReference type="NCBI Taxonomy" id="455193"/>
    <lineage>
        <taxon>Bacteria</taxon>
        <taxon>Bacillati</taxon>
        <taxon>Actinomycetota</taxon>
        <taxon>Actinomycetes</taxon>
        <taxon>Pseudonocardiales</taxon>
        <taxon>Pseudonocardiaceae</taxon>
        <taxon>Saccharopolyspora</taxon>
    </lineage>
</organism>
<evidence type="ECO:0000313" key="1">
    <source>
        <dbReference type="EMBL" id="RKT87087.1"/>
    </source>
</evidence>
<proteinExistence type="predicted"/>
<dbReference type="PANTHER" id="PTHR36932">
    <property type="entry name" value="CAPSULAR POLYSACCHARIDE BIOSYNTHESIS PROTEIN"/>
    <property type="match status" value="1"/>
</dbReference>
<sequence length="387" mass="42439">MNCSSSIPFYRNLLDGSVRDLERFPIVDRADHDVSYSEFTSNTFNDPRSDQLSIYTNGSLGPSLCVSWDLPSMFDLNHASYLRFSKVLPGLFTSVIPGEPSVFVISDMPSDLRTSIVMPGLDGTILRRLILGRDESTDAALVEYLRHARIALLHGKPSVLLNLVELDSRHGGDGRIAPANIVCSGENLYADDRARIEAWLGCAIINAYVTSEAGLVAFECEKRSGMHVLTDHLTVEVVASDGTVRSTGTGELLITNALNWRHAFVRYRIGDRATVMAGACGCGHDGQTIVDLPGHEREAYHSGKISIPAADIATVIEASRPPVKQYQIAYADDQRLIISWIPEPSADPHSTSRALAARLRERFPATTFELCRVTAINTPGGKLRRFL</sequence>
<reference evidence="1 2" key="1">
    <citation type="submission" date="2018-10" db="EMBL/GenBank/DDBJ databases">
        <title>Sequencing the genomes of 1000 actinobacteria strains.</title>
        <authorList>
            <person name="Klenk H.-P."/>
        </authorList>
    </citation>
    <scope>NUCLEOTIDE SEQUENCE [LARGE SCALE GENOMIC DNA]</scope>
    <source>
        <strain evidence="1 2">DSM 45119</strain>
    </source>
</reference>
<dbReference type="PANTHER" id="PTHR36932:SF1">
    <property type="entry name" value="CAPSULAR POLYSACCHARIDE BIOSYNTHESIS PROTEIN"/>
    <property type="match status" value="1"/>
</dbReference>
<dbReference type="Proteomes" id="UP000270697">
    <property type="component" value="Unassembled WGS sequence"/>
</dbReference>
<keyword evidence="2" id="KW-1185">Reference proteome</keyword>